<dbReference type="RefSeq" id="WP_092668397.1">
    <property type="nucleotide sequence ID" value="NZ_FOXS01000001.1"/>
</dbReference>
<sequence length="185" mass="19680">MASAFGHAALGATLGTLLLPNRLHRRYWLAVACCAALPDIDALGYKLGVPYASLWGHRGITHSLLAAAVVAAIGLAIRLLSQPNQRPPAGRLALLLFLATASHGLLDAMTTGGLGVAFFSPWDQERYFFGLRPIQVSPIGIKAFFSGRGLRVIASECLWIGVPCLLALALRQLAYPKAARVRPSA</sequence>
<keyword evidence="1" id="KW-0812">Transmembrane</keyword>
<gene>
    <name evidence="2" type="ORF">SAMN04515668_0381</name>
</gene>
<keyword evidence="1" id="KW-1133">Transmembrane helix</keyword>
<proteinExistence type="predicted"/>
<keyword evidence="3" id="KW-1185">Reference proteome</keyword>
<evidence type="ECO:0000313" key="2">
    <source>
        <dbReference type="EMBL" id="SFP79821.1"/>
    </source>
</evidence>
<protein>
    <submittedName>
        <fullName evidence="2">Inner membrane protein</fullName>
    </submittedName>
</protein>
<name>A0A1I5TAG4_HYMAR</name>
<dbReference type="EMBL" id="FOXS01000001">
    <property type="protein sequence ID" value="SFP79821.1"/>
    <property type="molecule type" value="Genomic_DNA"/>
</dbReference>
<feature type="transmembrane region" description="Helical" evidence="1">
    <location>
        <begin position="92"/>
        <end position="119"/>
    </location>
</feature>
<accession>A0A1I5TAG4</accession>
<dbReference type="PANTHER" id="PTHR35531">
    <property type="entry name" value="INNER MEMBRANE PROTEIN YBCI-RELATED"/>
    <property type="match status" value="1"/>
</dbReference>
<keyword evidence="1" id="KW-0472">Membrane</keyword>
<dbReference type="Pfam" id="PF04307">
    <property type="entry name" value="YdjM"/>
    <property type="match status" value="1"/>
</dbReference>
<dbReference type="Proteomes" id="UP000199029">
    <property type="component" value="Unassembled WGS sequence"/>
</dbReference>
<evidence type="ECO:0000256" key="1">
    <source>
        <dbReference type="SAM" id="Phobius"/>
    </source>
</evidence>
<reference evidence="3" key="1">
    <citation type="submission" date="2016-10" db="EMBL/GenBank/DDBJ databases">
        <authorList>
            <person name="Varghese N."/>
            <person name="Submissions S."/>
        </authorList>
    </citation>
    <scope>NUCLEOTIDE SEQUENCE [LARGE SCALE GENOMIC DNA]</scope>
    <source>
        <strain evidence="3">OR362-8,ATCC BAA-1266,JCM 13504</strain>
    </source>
</reference>
<organism evidence="2 3">
    <name type="scientific">Hymenobacter arizonensis</name>
    <name type="common">Siccationidurans arizonensis</name>
    <dbReference type="NCBI Taxonomy" id="1227077"/>
    <lineage>
        <taxon>Bacteria</taxon>
        <taxon>Pseudomonadati</taxon>
        <taxon>Bacteroidota</taxon>
        <taxon>Cytophagia</taxon>
        <taxon>Cytophagales</taxon>
        <taxon>Hymenobacteraceae</taxon>
        <taxon>Hymenobacter</taxon>
    </lineage>
</organism>
<dbReference type="InterPro" id="IPR007404">
    <property type="entry name" value="YdjM-like"/>
</dbReference>
<dbReference type="OrthoDB" id="9794683at2"/>
<feature type="transmembrane region" description="Helical" evidence="1">
    <location>
        <begin position="60"/>
        <end position="80"/>
    </location>
</feature>
<dbReference type="STRING" id="1227077.SAMN04515668_0381"/>
<dbReference type="AlphaFoldDB" id="A0A1I5TAG4"/>
<dbReference type="PANTHER" id="PTHR35531:SF1">
    <property type="entry name" value="INNER MEMBRANE PROTEIN YBCI-RELATED"/>
    <property type="match status" value="1"/>
</dbReference>
<feature type="transmembrane region" description="Helical" evidence="1">
    <location>
        <begin position="152"/>
        <end position="170"/>
    </location>
</feature>
<evidence type="ECO:0000313" key="3">
    <source>
        <dbReference type="Proteomes" id="UP000199029"/>
    </source>
</evidence>